<reference evidence="5" key="2">
    <citation type="submission" date="2020-05" db="UniProtKB">
        <authorList>
            <consortium name="EnsemblMetazoa"/>
        </authorList>
    </citation>
    <scope>IDENTIFICATION</scope>
</reference>
<sequence length="498" mass="57186">MRNTWVLFLYLTWNFVLIEGNLISRDNLEDPIESFEPSLSDWLNDVRLFSDHNEEQKVLLEFYYLVKVLKAYRLPKSLGSVLLNDAIERITEKEVVERLEKVLRKERAYLEIFLIGAEGTTVDQLQAQLANDDRLLYPFLIRTLRKVLGLKKSSEILPLANKDDFLGALMLDMQREWQALRQAVKDLKGDRLEKTYTQDKVPYVHGVESQPNTIQWADVVEPDSSKEDLGRMEYFQPTLRDDKEKDDTLLHRPIGDREDAEYEDEDLKNITKVIDNELDNFLSLIEELADVEGLTDEFTQQERTQMAEAIKQSFISSGALDQQYFIDALRKVLETKELRDRKKVLRALEKHYGCYKAGILFALAIILLLLIGCVPVFVLTANNNLILLILLATLVLIGLATFAYFRWQRNRALAMRRTYEQQKFALTRVQQPAAVQKANGGTMAKQDTIYTTYGQNGTTKLTPAGPTTGTKPDSADDQENSTSQSQKHTTSPPRYSFI</sequence>
<keyword evidence="3" id="KW-0732">Signal</keyword>
<dbReference type="VEuPathDB" id="VectorBase:ASIS015653"/>
<accession>A0A084WHP4</accession>
<evidence type="ECO:0000313" key="6">
    <source>
        <dbReference type="Proteomes" id="UP000030765"/>
    </source>
</evidence>
<dbReference type="EnsemblMetazoa" id="ASIC018392-RA">
    <property type="protein sequence ID" value="ASIC018392-PA"/>
    <property type="gene ID" value="ASIC018392"/>
</dbReference>
<keyword evidence="2" id="KW-0472">Membrane</keyword>
<dbReference type="EMBL" id="KE525347">
    <property type="protein sequence ID" value="KFB49738.1"/>
    <property type="molecule type" value="Genomic_DNA"/>
</dbReference>
<dbReference type="AlphaFoldDB" id="A0A084WHP4"/>
<evidence type="ECO:0000256" key="2">
    <source>
        <dbReference type="SAM" id="Phobius"/>
    </source>
</evidence>
<feature type="transmembrane region" description="Helical" evidence="2">
    <location>
        <begin position="359"/>
        <end position="379"/>
    </location>
</feature>
<feature type="chain" id="PRO_5001784890" evidence="3">
    <location>
        <begin position="21"/>
        <end position="498"/>
    </location>
</feature>
<feature type="compositionally biased region" description="Polar residues" evidence="1">
    <location>
        <begin position="480"/>
        <end position="498"/>
    </location>
</feature>
<dbReference type="VEuPathDB" id="VectorBase:ASIC018392"/>
<organism evidence="4">
    <name type="scientific">Anopheles sinensis</name>
    <name type="common">Mosquito</name>
    <dbReference type="NCBI Taxonomy" id="74873"/>
    <lineage>
        <taxon>Eukaryota</taxon>
        <taxon>Metazoa</taxon>
        <taxon>Ecdysozoa</taxon>
        <taxon>Arthropoda</taxon>
        <taxon>Hexapoda</taxon>
        <taxon>Insecta</taxon>
        <taxon>Pterygota</taxon>
        <taxon>Neoptera</taxon>
        <taxon>Endopterygota</taxon>
        <taxon>Diptera</taxon>
        <taxon>Nematocera</taxon>
        <taxon>Culicoidea</taxon>
        <taxon>Culicidae</taxon>
        <taxon>Anophelinae</taxon>
        <taxon>Anopheles</taxon>
    </lineage>
</organism>
<dbReference type="OrthoDB" id="7741840at2759"/>
<feature type="signal peptide" evidence="3">
    <location>
        <begin position="1"/>
        <end position="20"/>
    </location>
</feature>
<name>A0A084WHP4_ANOSI</name>
<feature type="transmembrane region" description="Helical" evidence="2">
    <location>
        <begin position="385"/>
        <end position="407"/>
    </location>
</feature>
<keyword evidence="6" id="KW-1185">Reference proteome</keyword>
<evidence type="ECO:0000256" key="3">
    <source>
        <dbReference type="SAM" id="SignalP"/>
    </source>
</evidence>
<keyword evidence="2" id="KW-0812">Transmembrane</keyword>
<dbReference type="EMBL" id="ATLV01023863">
    <property type="status" value="NOT_ANNOTATED_CDS"/>
    <property type="molecule type" value="Genomic_DNA"/>
</dbReference>
<feature type="compositionally biased region" description="Polar residues" evidence="1">
    <location>
        <begin position="455"/>
        <end position="471"/>
    </location>
</feature>
<keyword evidence="2" id="KW-1133">Transmembrane helix</keyword>
<feature type="region of interest" description="Disordered" evidence="1">
    <location>
        <begin position="455"/>
        <end position="498"/>
    </location>
</feature>
<protein>
    <submittedName>
        <fullName evidence="4 5">Uncharacterized protein</fullName>
    </submittedName>
</protein>
<evidence type="ECO:0000256" key="1">
    <source>
        <dbReference type="SAM" id="MobiDB-lite"/>
    </source>
</evidence>
<gene>
    <name evidence="4" type="ORF">ZHAS_00018392</name>
</gene>
<evidence type="ECO:0000313" key="5">
    <source>
        <dbReference type="EnsemblMetazoa" id="ASIC018392-PA"/>
    </source>
</evidence>
<dbReference type="VEuPathDB" id="VectorBase:ASIS005767"/>
<proteinExistence type="predicted"/>
<reference evidence="4 6" key="1">
    <citation type="journal article" date="2014" name="BMC Genomics">
        <title>Genome sequence of Anopheles sinensis provides insight into genetics basis of mosquito competence for malaria parasites.</title>
        <authorList>
            <person name="Zhou D."/>
            <person name="Zhang D."/>
            <person name="Ding G."/>
            <person name="Shi L."/>
            <person name="Hou Q."/>
            <person name="Ye Y."/>
            <person name="Xu Y."/>
            <person name="Zhou H."/>
            <person name="Xiong C."/>
            <person name="Li S."/>
            <person name="Yu J."/>
            <person name="Hong S."/>
            <person name="Yu X."/>
            <person name="Zou P."/>
            <person name="Chen C."/>
            <person name="Chang X."/>
            <person name="Wang W."/>
            <person name="Lv Y."/>
            <person name="Sun Y."/>
            <person name="Ma L."/>
            <person name="Shen B."/>
            <person name="Zhu C."/>
        </authorList>
    </citation>
    <scope>NUCLEOTIDE SEQUENCE [LARGE SCALE GENOMIC DNA]</scope>
</reference>
<evidence type="ECO:0000313" key="4">
    <source>
        <dbReference type="EMBL" id="KFB49738.1"/>
    </source>
</evidence>
<dbReference type="Proteomes" id="UP000030765">
    <property type="component" value="Unassembled WGS sequence"/>
</dbReference>